<organism evidence="1 2">
    <name type="scientific">Sphingomonas glacialis</name>
    <dbReference type="NCBI Taxonomy" id="658225"/>
    <lineage>
        <taxon>Bacteria</taxon>
        <taxon>Pseudomonadati</taxon>
        <taxon>Pseudomonadota</taxon>
        <taxon>Alphaproteobacteria</taxon>
        <taxon>Sphingomonadales</taxon>
        <taxon>Sphingomonadaceae</taxon>
        <taxon>Sphingomonas</taxon>
    </lineage>
</organism>
<gene>
    <name evidence="1" type="ORF">GCM10008023_38220</name>
</gene>
<name>A0ABQ3LU00_9SPHN</name>
<keyword evidence="2" id="KW-1185">Reference proteome</keyword>
<dbReference type="EMBL" id="BNAQ01000009">
    <property type="protein sequence ID" value="GHH25194.1"/>
    <property type="molecule type" value="Genomic_DNA"/>
</dbReference>
<protein>
    <submittedName>
        <fullName evidence="1">Uncharacterized protein</fullName>
    </submittedName>
</protein>
<dbReference type="Proteomes" id="UP000652430">
    <property type="component" value="Unassembled WGS sequence"/>
</dbReference>
<sequence length="122" mass="14034">MQIGEADRGIYVDMATHRDRAETVRLRQQRLRAIGDRQCIRKQLLLDTQAFAKAFGWAMRRPVIANEALVEMDVAFDECGKDQKPRQVDDVGIGRQRRRLNKLTARHRQIAGSTIFQQSVSI</sequence>
<accession>A0ABQ3LU00</accession>
<proteinExistence type="predicted"/>
<comment type="caution">
    <text evidence="1">The sequence shown here is derived from an EMBL/GenBank/DDBJ whole genome shotgun (WGS) entry which is preliminary data.</text>
</comment>
<evidence type="ECO:0000313" key="1">
    <source>
        <dbReference type="EMBL" id="GHH25194.1"/>
    </source>
</evidence>
<reference evidence="2" key="1">
    <citation type="journal article" date="2019" name="Int. J. Syst. Evol. Microbiol.">
        <title>The Global Catalogue of Microorganisms (GCM) 10K type strain sequencing project: providing services to taxonomists for standard genome sequencing and annotation.</title>
        <authorList>
            <consortium name="The Broad Institute Genomics Platform"/>
            <consortium name="The Broad Institute Genome Sequencing Center for Infectious Disease"/>
            <person name="Wu L."/>
            <person name="Ma J."/>
        </authorList>
    </citation>
    <scope>NUCLEOTIDE SEQUENCE [LARGE SCALE GENOMIC DNA]</scope>
    <source>
        <strain evidence="2">CGMCC 1.8957</strain>
    </source>
</reference>
<evidence type="ECO:0000313" key="2">
    <source>
        <dbReference type="Proteomes" id="UP000652430"/>
    </source>
</evidence>